<sequence>MGTMVYPFGKNVMQLVLSLAEFFWPCILFMILTVLRFQEPPRHRDNCFLQPRDLPSRGVFPFVQGLLCNTGSTCRNQSYEGATEHHSRFWAAAGRPGKVNDLAFLKEVRELAEEVYDVMDKAKILQELWAGRSKGPDSSHGSSFLAMDLNKTEEVISKLEKLHQQPHIWNFLRLLPRLYAHDTGVADRIRTGIRLLQAALNSLATLEDLDWLPLDHRFSTISEIALNVTLSMLTFLQERGAATPDLGYTLSLKNLVWDPQKVQADLKSRFGFDDLHAEQILNYSAELQEIPTDGTLERMVCSVLSRTSEDEAGQEGHPGDCHPRWSAATDYLVHAVSWLQVYKQVRCHLFSFPNVKVFDQWQKGSLLQKVLEGAARSLEALGDQFVEETEPRKVLEALHTLLLILSNGLAADDPSGDHSSPKTLLYLQKLENVLRNLPPWPARTRLLPLYGALRNSIAQRLRFVQEVLVCLERSANSSKLGRPDHPKLEKGEFFWELKQLLMKDTADRCLNSSLSGREAFLCPGVWEGLGGLTCPQDSFNKSSVLNKLLRSAEDAVSSHELIAGLTDMPDSVPGGFLGWQEVETQLADMGLSCTRLFQVLGAAGSPGNSDLAGDCEDQLLAAAVFHSLEQVQLSLEETSYWKAFEGFIRKTCELVRYVNAPESVQNGLSAFSEESPCYEENMDWEIITDNYFDFLSNLLKSPAASVARILNSSKELLLMEKRLHSLEDEQMHFFLSLVGFLEKLLPNPFDSPRVPKSRDRPSPTETLLNTSHLWVNHSRSLERDPSALDTQKLLELGKAVIARAQTLERLWTEKESNDILRFMELVLSEMNPKLLELWMDGISKGERDTLETLTTGLNFSVPEDERVLSKSFNFSQLFHSDWPPSPSVKMDFVHLCETVLSSLYEFGFLRQGQVSEALDVVCALRNLSERFSALPEPEKREVAKILTQLYLSVFQDKDSALLLQIYSSWFQSMSEFLSIQGTDSLLPSLAQISKHILDIIKQFHFQNISEAFAFLYETTGVLEGISEGSYCQQLLSFFNYLELQAQSLVSTQGPELEVIHATLTGLKQLLVANEDFRISFFQYMSQFFNGSVEALLGNECFALDSKNVSSVNYSTDRGSSFILPWAQILSNQSANGSVFNELMAVRCTVSWLQMWTDIWGSISQIFKFGVNIFTPLHDGLTQLLDELEGDVKVSKSCQRMFPTHHPARLILNLFKNVTQADGFHDWDEFLSLRDLWVVVGDALVSVKSLNPDQVEKSLFTMETALSQLKTFPLNTNASREFLYSLLDVFMELSDTSEYIDRDVQLLNHFLSNNLTNHGVKFESVINELRETMLLLRNVSRDQDLLSCANIFQNVTEFILEDGLLYVNISQRTLHILAMLNSTFSSEDTISRRKGCVAWVDIMNHLYMMYNSSVSQGYPRGIWKSFRDVENKINSTLKLVTGMLNIKDSHCSFNISDPDCVNTVLKNVTDFLNVILTEVFEEEKVPKLEILLTLLNDSTDQVKMIINNLTRDFDFVSQSHWKRFTGFVLRPIEMSGDLPSRFKNLWLHLVALGKEVQKLMKAVSTHILESDSSSTSEKLFNVFATSLKEKDVNSLGNSLYQLASYLAFNFSHDLQHPPQTSPHKITKAVGLGIQLMRDVFNSLTPSVLHNIPRDAGNSQVLKKVTSLLRTLKKPDIDLLVDQLVQMSEALTDFFKNVSRLGPGHLGANLLVGLLEKFVDSSHSWNVNHLLKLSRLFPKDDVNAVVDAYYVLPHAVKLLQRGVDKNITEILEDVYKFTVLHGISISNITKEDFAIVIKTLLDTVELISDKPAILSEALTCLPVVWCWNHTTSGSRQDPKVEACRSHELTSSSFYSKVARVLDLLHLSPVGGGLQCSDEGSQEEISRTMVCVIHELVDWTSIFLELSEVFHVQTSLVKTMREFWHKVLPFVPSSGNQSNGGISELCPRGPLKQVASQIIATLKSVSFTKVAPDEKILDTLANLSKILNINEGTEASVQNKISLNLERIMKLPSGDQHLENGAHSVDSPFVMFLDANVTDSGLKAPSSFTKTSEATYNSSYFEELWLEVEQIMTELSHDFPIRHLLSEINKEIQMISSETVHNITLQLARVFESLGSLSLKTSEIIEDFLLGMKNWLHKRANKDDSRMIGTLFLLTANENATDDTALWTKDFATFLGFLKAISREGDLDVAHLTQLLSQEQLTNLSLVQFLFESVLINSISKLAGSSLEAASNSSDTDLQITNFINLTLNQTPSGNGAGIILPPRSAVDFMEQLLQTFFSFLLEENSENRLSLLLKAIHKDIAAEMSFVPKDKILEILSLDQFLTILKDDRLMSIFSSLKDAIHHLIQRPFILDNGQFHFDIHRGLKFMRDLFSVLPRETLGTNKSEDNLEFLTVVSHLLRHGNSSEDLFQLNHDLRSALQLVRETSTELAQLMDALAHSPHRGFRNVYPALREVILANLTGLLSFINNSFPLRNRTTLEMTKRFLGVLSRAGGESGAPEPLLEMTDTVTLLVRDIADMRDLASSVNSAVELVRLAQKVSRKVATILEAHFISSANDTVKFFDSLYSVLQQSVQNAVNEITTLKNVDRFLSEKINNLLTPFLDLAFGMTGVTPNISQDSDIVNTSSSTFSHVNQSKDFSDISEEIAEFLTSVKINLGAMELLLVAFNNATQIFSMDSVNLWEEILDCFVPISSIINQIDFLHPRPLPTHCCPQGTKWERTQEVILFLDEMLSRDSTEIGTYLRMAIDLTLEALWSNLEKDNRSVFNLLLTLVQHPDDLLKAIETAGEVSGGTGDLSEALFSNASLIPNVTRQQLEQSVQIMLRRIALLRKEFPLNNSQWVDSTRTLFQPIFESFINAATGKNTTSGKEESIEEVMADFPYILKPLSSFEKYLKELIALTECWQEVPLMDQSVAMCRIFQQPRKPPEAVATLQKVTMLALHLFLILAENPSLTKDIMCAALSCQRGGAWRVLSPALQAAALAHGHYQEIEETWSSPLQLDCESLSRNLSSTLANFKTSLEHATDQDCECEPVLDLAQQRVHTLAQSLEETWLSGNPVMAFLRNFTVTEDVRVKDVMQNVSKLTRELQSSIHVSNETIHSVLEASISHSQVLWSILAVALSGRCDLDALRLLLAFPEDGKSESAVREVCALPGPEVYSLIVSMSQNLNLRSFIYKNVQCWLFHIVSFPFKTLLPLEASRVLSSLLDVVSRLSHLLAKAGHVLEYLPEFLRVNKITALLDTPDFQQDPQNGQARSSAFGSFQSMMKKLCKEPTSFFSSSNSFINLPRVNELLGGDKEKFNIPEDSTPFCLNLYQEILQSPNGALVWSFLKPVLHGKILYTPNTPEINEIIGKANYTFHFVDKLKTLTETLLEVSSVFQSGGSGQMLSKLQAALRNKFIRNFVESQLHIDVDKLMEKLQTYGVKLDELFAHGDTGHLRVLGRILVNLSSCVVLNRFQALESVASLESRARELMQQNDFLASVIFNSSLGSGDLGTPSLRPPPQVTYTIRTSVLHSMRTDLVKNPFWKFHPQNLPADVFKYNYIFVPLQDMIERAIISVQTGQEAEEPATQTQAMPYPCHTRDLFLNNVGFFFPLIMMLTWMVSVASMVRKLVYEREIQIEEYVRMMGVHPTILFLAWFLENMAMLAISSAALAIILKVSGIFAHSNACIIFLFLLDFAVSVVMLSYFLSTFFSQANTAALCTSLVYMISFLPYIVLLVLRNHLSVVIQTFLCLLSTTAFGQGVFLVTFLEGQEAGIQWNNMYQPLEQTGVTFGWVSWMILFDSGLYFVCGWYLDNLLPGTFGLRKPWYFPFTASYWRNLGGFLAKRPHAPSSNLSFSSENYDDKGSSLPIGEGKPGGPPGVALLSVTKEYERHKAAVRDLTLTFHRGQISALLGTNGAGKTTVISMLTGLHPPTSGTITVNGRNLQTDLSAIRRELGVCLQRDVLFDNLTVLEHLVLFASIKAPQWTRKELCQQVNRTLRDVELTPHRHKQTRVLSGGMKRKLAIGIAFIGGSGTVVLDEPTSGVDPCSRRSIWDILLKYREGRTIIFTTHHLDEAEALGDRVALLQHGRLRCCGPPFCLTQAYGQGLSLTLSKQPSAPETDDLKHVARATSLIQTYIPQAFLKDSSGAELVYGIPKDADRACFKGLFQTLEQNLDHLHLTGFGISDATLEEVFLMLLQGSKKQSDAALGAGVEPRDHGPPEHCGAPSRIPRPPWPLAQAGALLVKRFQHTRRAWRSSLSDLLLPVLFVALAMGLFMVRPLAIDYPPLKLTPGHYDTAETYFFSSGTKDQELIHVLLRAFADEDPLCDGLNPNLHPDPKNSSCWRVDPPSHPQVQDSCTCLTCLNRSAGAPYLTNRLGHTLLNLSAFRLEEYLLVPSEKSRLGGWSFGVRIPDQVQGADANTSEGNSVAKVWYSQKGFHSLPSYLNHLNNLILWTHLPPAADWRQYGVTLYSHPYGGALLNEDKIMESIRQCGVALCIVLGFSILSASIGSSVVRDRVTGAKRLQHISGLGYRTYWLANFLYDMIFYLVSVGLCVTVIAAFQLTAFTFRKNLAATALLLGLFGYATLPWMYLMSRIFSSSDVAFISYVSLNFIFGLCTLLMTIMPRLLAIISKAQSLQNIYDVLKWVFTVFPQFCLGQGLIELCYNQIKYDLTHSFGVDSYVSPFEMNFLGWTFVQLASQGTMLLILRVLLHWDLLQRPRGHAAIQGTVTFSKDIDVEREQIRVLKGRTSEDLLVLCNLSKSYGGFFKKTTAVQDISVGIRRGECFGLLGVNGAGKSTTFKMLNGDTPPTSGHVVARTPTGETVDLSLAGAAGVRMGYCPQQDALDEFLTGWEHLRYYCTLRGVPNSCISQVAGDLVRRLHLEAHVDKLVATYSGGTKRKLSTALALLGRPDLLLLKIQQQQQCFCLRVCCLDGLLPGGRTCSCPSRPVPPSMEECQALCTRLAIMVNGSFRCLGSPQHLKSRFGDGYTVKIWLCKETSPHSVVSDCLKLHFPGIQFKGQRLNLLEYHVPKQWECLADLFRVLEGNKTFLSIQRYSINQTTLEQVFINFVTEQQKASPWRHKFGGGHLFKPLQCNRHVPITC</sequence>
<evidence type="ECO:0000256" key="5">
    <source>
        <dbReference type="ARBA" id="ARBA00022741"/>
    </source>
</evidence>
<feature type="transmembrane region" description="Helical" evidence="10">
    <location>
        <begin position="3717"/>
        <end position="3741"/>
    </location>
</feature>
<feature type="region of interest" description="Disordered" evidence="9">
    <location>
        <begin position="3827"/>
        <end position="3848"/>
    </location>
</feature>
<dbReference type="PANTHER" id="PTHR19229">
    <property type="entry name" value="ATP-BINDING CASSETTE TRANSPORTER SUBFAMILY A ABCA"/>
    <property type="match status" value="1"/>
</dbReference>
<feature type="transmembrane region" description="Helical" evidence="10">
    <location>
        <begin position="12"/>
        <end position="35"/>
    </location>
</feature>
<feature type="transmembrane region" description="Helical" evidence="10">
    <location>
        <begin position="4544"/>
        <end position="4564"/>
    </location>
</feature>
<keyword evidence="7 10" id="KW-1133">Transmembrane helix</keyword>
<evidence type="ECO:0000256" key="1">
    <source>
        <dbReference type="ARBA" id="ARBA00004141"/>
    </source>
</evidence>
<evidence type="ECO:0000256" key="2">
    <source>
        <dbReference type="ARBA" id="ARBA00022448"/>
    </source>
</evidence>
<keyword evidence="3 10" id="KW-0812">Transmembrane</keyword>
<evidence type="ECO:0000256" key="6">
    <source>
        <dbReference type="ARBA" id="ARBA00022840"/>
    </source>
</evidence>
<feature type="domain" description="ABC transporter" evidence="11">
    <location>
        <begin position="4726"/>
        <end position="4965"/>
    </location>
</feature>
<dbReference type="InterPro" id="IPR003593">
    <property type="entry name" value="AAA+_ATPase"/>
</dbReference>
<evidence type="ECO:0000256" key="9">
    <source>
        <dbReference type="SAM" id="MobiDB-lite"/>
    </source>
</evidence>
<dbReference type="SUPFAM" id="SSF52540">
    <property type="entry name" value="P-loop containing nucleoside triphosphate hydrolases"/>
    <property type="match status" value="2"/>
</dbReference>
<dbReference type="Pfam" id="PF12698">
    <property type="entry name" value="ABC2_membrane_3"/>
    <property type="match status" value="2"/>
</dbReference>
<feature type="transmembrane region" description="Helical" evidence="10">
    <location>
        <begin position="3691"/>
        <end position="3711"/>
    </location>
</feature>
<keyword evidence="13" id="KW-1185">Reference proteome</keyword>
<feature type="transmembrane region" description="Helical" evidence="10">
    <location>
        <begin position="4576"/>
        <end position="4603"/>
    </location>
</feature>
<feature type="domain" description="ABC transporter" evidence="11">
    <location>
        <begin position="3853"/>
        <end position="4085"/>
    </location>
</feature>
<dbReference type="InterPro" id="IPR056264">
    <property type="entry name" value="R2_ABCA1-4-like"/>
</dbReference>
<evidence type="ECO:0000256" key="3">
    <source>
        <dbReference type="ARBA" id="ARBA00022692"/>
    </source>
</evidence>
<dbReference type="GO" id="GO:0016020">
    <property type="term" value="C:membrane"/>
    <property type="evidence" value="ECO:0007669"/>
    <property type="project" value="UniProtKB-SubCell"/>
</dbReference>
<dbReference type="GO" id="GO:0005524">
    <property type="term" value="F:ATP binding"/>
    <property type="evidence" value="ECO:0007669"/>
    <property type="project" value="UniProtKB-KW"/>
</dbReference>
<dbReference type="CDD" id="cd03263">
    <property type="entry name" value="ABC_subfamily_A"/>
    <property type="match status" value="1"/>
</dbReference>
<feature type="region of interest" description="Disordered" evidence="9">
    <location>
        <begin position="4180"/>
        <end position="4203"/>
    </location>
</feature>
<dbReference type="Proteomes" id="UP000386466">
    <property type="component" value="Unassembled WGS sequence"/>
</dbReference>
<keyword evidence="5" id="KW-0547">Nucleotide-binding</keyword>
<dbReference type="InterPro" id="IPR026082">
    <property type="entry name" value="ABCA"/>
</dbReference>
<dbReference type="GO" id="GO:0140359">
    <property type="term" value="F:ABC-type transporter activity"/>
    <property type="evidence" value="ECO:0007669"/>
    <property type="project" value="InterPro"/>
</dbReference>
<feature type="transmembrane region" description="Helical" evidence="10">
    <location>
        <begin position="4516"/>
        <end position="4537"/>
    </location>
</feature>
<evidence type="ECO:0000256" key="7">
    <source>
        <dbReference type="ARBA" id="ARBA00022989"/>
    </source>
</evidence>
<evidence type="ECO:0000313" key="12">
    <source>
        <dbReference type="EMBL" id="VFV20664.1"/>
    </source>
</evidence>
<keyword evidence="4" id="KW-0677">Repeat</keyword>
<organism evidence="12 13">
    <name type="scientific">Lynx pardinus</name>
    <name type="common">Iberian lynx</name>
    <name type="synonym">Felis pardina</name>
    <dbReference type="NCBI Taxonomy" id="191816"/>
    <lineage>
        <taxon>Eukaryota</taxon>
        <taxon>Metazoa</taxon>
        <taxon>Chordata</taxon>
        <taxon>Craniata</taxon>
        <taxon>Vertebrata</taxon>
        <taxon>Euteleostomi</taxon>
        <taxon>Mammalia</taxon>
        <taxon>Eutheria</taxon>
        <taxon>Laurasiatheria</taxon>
        <taxon>Carnivora</taxon>
        <taxon>Feliformia</taxon>
        <taxon>Felidae</taxon>
        <taxon>Felinae</taxon>
        <taxon>Lynx</taxon>
    </lineage>
</organism>
<comment type="subcellular location">
    <subcellularLocation>
        <location evidence="1">Membrane</location>
        <topology evidence="1">Multi-pass membrane protein</topology>
    </subcellularLocation>
</comment>
<dbReference type="GO" id="GO:0016887">
    <property type="term" value="F:ATP hydrolysis activity"/>
    <property type="evidence" value="ECO:0007669"/>
    <property type="project" value="InterPro"/>
</dbReference>
<dbReference type="InterPro" id="IPR013525">
    <property type="entry name" value="ABC2_TM"/>
</dbReference>
<dbReference type="Gene3D" id="3.40.50.300">
    <property type="entry name" value="P-loop containing nucleotide triphosphate hydrolases"/>
    <property type="match status" value="2"/>
</dbReference>
<dbReference type="PANTHER" id="PTHR19229:SF113">
    <property type="entry name" value="ATP-BINDING CASSETTE SUB-FAMILY A MEMBER 13"/>
    <property type="match status" value="1"/>
</dbReference>
<keyword evidence="6 12" id="KW-0067">ATP-binding</keyword>
<evidence type="ECO:0000256" key="8">
    <source>
        <dbReference type="ARBA" id="ARBA00023136"/>
    </source>
</evidence>
<feature type="transmembrane region" description="Helical" evidence="10">
    <location>
        <begin position="3624"/>
        <end position="3647"/>
    </location>
</feature>
<dbReference type="Pfam" id="PF23321">
    <property type="entry name" value="R1_ABCA1"/>
    <property type="match status" value="1"/>
</dbReference>
<feature type="transmembrane region" description="Helical" evidence="10">
    <location>
        <begin position="3582"/>
        <end position="3604"/>
    </location>
</feature>
<dbReference type="InterPro" id="IPR017871">
    <property type="entry name" value="ABC_transporter-like_CS"/>
</dbReference>
<dbReference type="FunFam" id="3.40.50.300:FF:000298">
    <property type="entry name" value="ATP-binding cassette sub-family A member 12"/>
    <property type="match status" value="1"/>
</dbReference>
<feature type="transmembrane region" description="Helical" evidence="10">
    <location>
        <begin position="3762"/>
        <end position="3785"/>
    </location>
</feature>
<dbReference type="SMART" id="SM00382">
    <property type="entry name" value="AAA"/>
    <property type="match status" value="1"/>
</dbReference>
<dbReference type="PROSITE" id="PS00211">
    <property type="entry name" value="ABC_TRANSPORTER_1"/>
    <property type="match status" value="1"/>
</dbReference>
<gene>
    <name evidence="12" type="ORF">LYPA_23C002664</name>
</gene>
<accession>A0A485MKD5</accession>
<evidence type="ECO:0000256" key="4">
    <source>
        <dbReference type="ARBA" id="ARBA00022737"/>
    </source>
</evidence>
<keyword evidence="2" id="KW-0813">Transport</keyword>
<evidence type="ECO:0000313" key="13">
    <source>
        <dbReference type="Proteomes" id="UP000386466"/>
    </source>
</evidence>
<feature type="transmembrane region" description="Helical" evidence="10">
    <location>
        <begin position="4466"/>
        <end position="4486"/>
    </location>
</feature>
<feature type="transmembrane region" description="Helical" evidence="10">
    <location>
        <begin position="3653"/>
        <end position="3679"/>
    </location>
</feature>
<dbReference type="EMBL" id="CAAGRJ010002841">
    <property type="protein sequence ID" value="VFV20664.1"/>
    <property type="molecule type" value="Genomic_DNA"/>
</dbReference>
<name>A0A485MKD5_LYNPA</name>
<evidence type="ECO:0000259" key="11">
    <source>
        <dbReference type="PROSITE" id="PS50893"/>
    </source>
</evidence>
<evidence type="ECO:0000256" key="10">
    <source>
        <dbReference type="SAM" id="Phobius"/>
    </source>
</evidence>
<protein>
    <submittedName>
        <fullName evidence="12">Atp-binding cassette sub-family a</fullName>
    </submittedName>
</protein>
<dbReference type="PROSITE" id="PS50893">
    <property type="entry name" value="ABC_TRANSPORTER_2"/>
    <property type="match status" value="2"/>
</dbReference>
<dbReference type="InterPro" id="IPR027417">
    <property type="entry name" value="P-loop_NTPase"/>
</dbReference>
<keyword evidence="8 10" id="KW-0472">Membrane</keyword>
<dbReference type="Pfam" id="PF00005">
    <property type="entry name" value="ABC_tran"/>
    <property type="match status" value="2"/>
</dbReference>
<dbReference type="GO" id="GO:0005319">
    <property type="term" value="F:lipid transporter activity"/>
    <property type="evidence" value="ECO:0007669"/>
    <property type="project" value="TreeGrafter"/>
</dbReference>
<reference evidence="12 13" key="1">
    <citation type="submission" date="2019-01" db="EMBL/GenBank/DDBJ databases">
        <authorList>
            <person name="Alioto T."/>
            <person name="Alioto T."/>
        </authorList>
    </citation>
    <scope>NUCLEOTIDE SEQUENCE [LARGE SCALE GENOMIC DNA]</scope>
</reference>
<dbReference type="InterPro" id="IPR003439">
    <property type="entry name" value="ABC_transporter-like_ATP-bd"/>
</dbReference>
<proteinExistence type="predicted"/>